<dbReference type="EMBL" id="CP014168">
    <property type="protein sequence ID" value="AOH86012.1"/>
    <property type="molecule type" value="Genomic_DNA"/>
</dbReference>
<reference evidence="4 5" key="1">
    <citation type="submission" date="2016-01" db="EMBL/GenBank/DDBJ databases">
        <title>Complete genome and mega plasmid sequence of Sphingomonas panacis DCY99 elicits systemic resistance in rice to Xanthomonas oryzae.</title>
        <authorList>
            <person name="Kim Y.J."/>
            <person name="Yang D.C."/>
            <person name="Sing P."/>
        </authorList>
    </citation>
    <scope>NUCLEOTIDE SEQUENCE [LARGE SCALE GENOMIC DNA]</scope>
    <source>
        <strain evidence="4 5">DCY99</strain>
    </source>
</reference>
<dbReference type="STRING" id="1560345.AWL63_20680"/>
<organism evidence="4 5">
    <name type="scientific">Sphingomonas panacis</name>
    <dbReference type="NCBI Taxonomy" id="1560345"/>
    <lineage>
        <taxon>Bacteria</taxon>
        <taxon>Pseudomonadati</taxon>
        <taxon>Pseudomonadota</taxon>
        <taxon>Alphaproteobacteria</taxon>
        <taxon>Sphingomonadales</taxon>
        <taxon>Sphingomonadaceae</taxon>
        <taxon>Sphingomonas</taxon>
    </lineage>
</organism>
<gene>
    <name evidence="4" type="ORF">AWL63_20680</name>
</gene>
<feature type="signal peptide" evidence="2">
    <location>
        <begin position="1"/>
        <end position="19"/>
    </location>
</feature>
<dbReference type="Gene3D" id="3.30.1950.10">
    <property type="entry name" value="wza like domain"/>
    <property type="match status" value="1"/>
</dbReference>
<evidence type="ECO:0000256" key="1">
    <source>
        <dbReference type="ARBA" id="ARBA00022729"/>
    </source>
</evidence>
<sequence>MSARHLPALAILLAASACSTLPGGGPSAATLRQTPAVDVVAVTPEMAEAARAQAVTARSAALDDALARLRGPVVNPQFQLAAGDTLDVTMWSYSALPGANAFTASGPAAMPLGSFTVASDGAVLLPYAGRTPLAGLTLAEAQRAIAARYAALRILQGPTATVRLASSPQSDVLVTGAVGQPKAIAWGPAGLTLAQAVTQALGDGNATLGQGDLSATRSAVRVSVTRGGAAPIELPIATALEERIPLSPGDRVVVRKAPLVEVTMLGGGTRRNGVIGFAKQPALAEALAEANGLDGNVANDHAVFVLRRRAGAKPVLYDFAWKRGEGLIAAQQFPLESEDVVYVAEAPIVSVQKVIGLLFQVTLPAQVLKG</sequence>
<dbReference type="GO" id="GO:0015159">
    <property type="term" value="F:polysaccharide transmembrane transporter activity"/>
    <property type="evidence" value="ECO:0007669"/>
    <property type="project" value="InterPro"/>
</dbReference>
<keyword evidence="1 2" id="KW-0732">Signal</keyword>
<dbReference type="PROSITE" id="PS51257">
    <property type="entry name" value="PROKAR_LIPOPROTEIN"/>
    <property type="match status" value="1"/>
</dbReference>
<dbReference type="PANTHER" id="PTHR33619:SF3">
    <property type="entry name" value="POLYSACCHARIDE EXPORT PROTEIN GFCE-RELATED"/>
    <property type="match status" value="1"/>
</dbReference>
<name>A0A1B3ZF04_9SPHN</name>
<accession>A0A1B3ZF04</accession>
<proteinExistence type="predicted"/>
<evidence type="ECO:0000313" key="5">
    <source>
        <dbReference type="Proteomes" id="UP000094256"/>
    </source>
</evidence>
<evidence type="ECO:0000313" key="4">
    <source>
        <dbReference type="EMBL" id="AOH86012.1"/>
    </source>
</evidence>
<dbReference type="Proteomes" id="UP000094256">
    <property type="component" value="Chromosome"/>
</dbReference>
<protein>
    <recommendedName>
        <fullName evidence="3">Polysaccharide export protein N-terminal domain-containing protein</fullName>
    </recommendedName>
</protein>
<evidence type="ECO:0000256" key="2">
    <source>
        <dbReference type="SAM" id="SignalP"/>
    </source>
</evidence>
<feature type="chain" id="PRO_5008556399" description="Polysaccharide export protein N-terminal domain-containing protein" evidence="2">
    <location>
        <begin position="20"/>
        <end position="370"/>
    </location>
</feature>
<dbReference type="OrthoDB" id="7198507at2"/>
<dbReference type="InterPro" id="IPR003715">
    <property type="entry name" value="Poly_export_N"/>
</dbReference>
<evidence type="ECO:0000259" key="3">
    <source>
        <dbReference type="Pfam" id="PF02563"/>
    </source>
</evidence>
<feature type="domain" description="Polysaccharide export protein N-terminal" evidence="3">
    <location>
        <begin position="74"/>
        <end position="164"/>
    </location>
</feature>
<dbReference type="Pfam" id="PF02563">
    <property type="entry name" value="Poly_export"/>
    <property type="match status" value="1"/>
</dbReference>
<dbReference type="AlphaFoldDB" id="A0A1B3ZF04"/>
<keyword evidence="5" id="KW-1185">Reference proteome</keyword>
<dbReference type="Gene3D" id="3.10.560.10">
    <property type="entry name" value="Outer membrane lipoprotein wza domain like"/>
    <property type="match status" value="2"/>
</dbReference>
<dbReference type="RefSeq" id="WP_069206531.1">
    <property type="nucleotide sequence ID" value="NZ_CP014168.1"/>
</dbReference>
<dbReference type="KEGG" id="span:AWL63_20680"/>
<dbReference type="PANTHER" id="PTHR33619">
    <property type="entry name" value="POLYSACCHARIDE EXPORT PROTEIN GFCE-RELATED"/>
    <property type="match status" value="1"/>
</dbReference>
<dbReference type="InterPro" id="IPR049712">
    <property type="entry name" value="Poly_export"/>
</dbReference>